<dbReference type="GO" id="GO:0000155">
    <property type="term" value="F:phosphorelay sensor kinase activity"/>
    <property type="evidence" value="ECO:0007669"/>
    <property type="project" value="InterPro"/>
</dbReference>
<evidence type="ECO:0000256" key="6">
    <source>
        <dbReference type="ARBA" id="ARBA00022692"/>
    </source>
</evidence>
<proteinExistence type="predicted"/>
<dbReference type="EC" id="2.7.13.3" evidence="3"/>
<evidence type="ECO:0000256" key="7">
    <source>
        <dbReference type="ARBA" id="ARBA00022777"/>
    </source>
</evidence>
<reference evidence="12" key="1">
    <citation type="submission" date="2024-05" db="EMBL/GenBank/DDBJ databases">
        <authorList>
            <person name="Kim S."/>
            <person name="Heo J."/>
            <person name="Choi H."/>
            <person name="Choi Y."/>
            <person name="Kwon S.-W."/>
            <person name="Kim Y."/>
        </authorList>
    </citation>
    <scope>NUCLEOTIDE SEQUENCE</scope>
    <source>
        <strain evidence="12">KACC 23698</strain>
    </source>
</reference>
<keyword evidence="5" id="KW-0808">Transferase</keyword>
<dbReference type="InterPro" id="IPR036097">
    <property type="entry name" value="HisK_dim/P_sf"/>
</dbReference>
<keyword evidence="7 12" id="KW-0418">Kinase</keyword>
<feature type="transmembrane region" description="Helical" evidence="10">
    <location>
        <begin position="174"/>
        <end position="193"/>
    </location>
</feature>
<evidence type="ECO:0000256" key="4">
    <source>
        <dbReference type="ARBA" id="ARBA00022553"/>
    </source>
</evidence>
<comment type="catalytic activity">
    <reaction evidence="1">
        <text>ATP + protein L-histidine = ADP + protein N-phospho-L-histidine.</text>
        <dbReference type="EC" id="2.7.13.3"/>
    </reaction>
</comment>
<dbReference type="InterPro" id="IPR004358">
    <property type="entry name" value="Sig_transdc_His_kin-like_C"/>
</dbReference>
<dbReference type="SMART" id="SM00387">
    <property type="entry name" value="HATPase_c"/>
    <property type="match status" value="1"/>
</dbReference>
<name>A0AAU7JGM5_9HYPH</name>
<dbReference type="PANTHER" id="PTHR45436:SF5">
    <property type="entry name" value="SENSOR HISTIDINE KINASE TRCS"/>
    <property type="match status" value="1"/>
</dbReference>
<dbReference type="AlphaFoldDB" id="A0AAU7JGM5"/>
<feature type="transmembrane region" description="Helical" evidence="10">
    <location>
        <begin position="12"/>
        <end position="33"/>
    </location>
</feature>
<evidence type="ECO:0000256" key="9">
    <source>
        <dbReference type="ARBA" id="ARBA00023136"/>
    </source>
</evidence>
<dbReference type="PROSITE" id="PS50109">
    <property type="entry name" value="HIS_KIN"/>
    <property type="match status" value="1"/>
</dbReference>
<dbReference type="InterPro" id="IPR005467">
    <property type="entry name" value="His_kinase_dom"/>
</dbReference>
<dbReference type="InterPro" id="IPR050428">
    <property type="entry name" value="TCS_sensor_his_kinase"/>
</dbReference>
<evidence type="ECO:0000259" key="11">
    <source>
        <dbReference type="PROSITE" id="PS50109"/>
    </source>
</evidence>
<dbReference type="SUPFAM" id="SSF55874">
    <property type="entry name" value="ATPase domain of HSP90 chaperone/DNA topoisomerase II/histidine kinase"/>
    <property type="match status" value="1"/>
</dbReference>
<evidence type="ECO:0000256" key="3">
    <source>
        <dbReference type="ARBA" id="ARBA00012438"/>
    </source>
</evidence>
<evidence type="ECO:0000256" key="8">
    <source>
        <dbReference type="ARBA" id="ARBA00022989"/>
    </source>
</evidence>
<dbReference type="GO" id="GO:0005886">
    <property type="term" value="C:plasma membrane"/>
    <property type="evidence" value="ECO:0007669"/>
    <property type="project" value="TreeGrafter"/>
</dbReference>
<dbReference type="InterPro" id="IPR036890">
    <property type="entry name" value="HATPase_C_sf"/>
</dbReference>
<evidence type="ECO:0000256" key="10">
    <source>
        <dbReference type="SAM" id="Phobius"/>
    </source>
</evidence>
<evidence type="ECO:0000256" key="1">
    <source>
        <dbReference type="ARBA" id="ARBA00000085"/>
    </source>
</evidence>
<accession>A0AAU7JGM5</accession>
<comment type="subcellular location">
    <subcellularLocation>
        <location evidence="2">Membrane</location>
    </subcellularLocation>
</comment>
<evidence type="ECO:0000256" key="2">
    <source>
        <dbReference type="ARBA" id="ARBA00004370"/>
    </source>
</evidence>
<dbReference type="Pfam" id="PF02518">
    <property type="entry name" value="HATPase_c"/>
    <property type="match status" value="1"/>
</dbReference>
<dbReference type="SUPFAM" id="SSF47384">
    <property type="entry name" value="Homodimeric domain of signal transducing histidine kinase"/>
    <property type="match status" value="1"/>
</dbReference>
<dbReference type="EMBL" id="CP157484">
    <property type="protein sequence ID" value="XBO39289.1"/>
    <property type="molecule type" value="Genomic_DNA"/>
</dbReference>
<keyword evidence="4" id="KW-0597">Phosphoprotein</keyword>
<keyword evidence="6 10" id="KW-0812">Transmembrane</keyword>
<organism evidence="12">
    <name type="scientific">Alsobacter sp. KACC 23698</name>
    <dbReference type="NCBI Taxonomy" id="3149229"/>
    <lineage>
        <taxon>Bacteria</taxon>
        <taxon>Pseudomonadati</taxon>
        <taxon>Pseudomonadota</taxon>
        <taxon>Alphaproteobacteria</taxon>
        <taxon>Hyphomicrobiales</taxon>
        <taxon>Alsobacteraceae</taxon>
        <taxon>Alsobacter</taxon>
    </lineage>
</organism>
<evidence type="ECO:0000256" key="5">
    <source>
        <dbReference type="ARBA" id="ARBA00022679"/>
    </source>
</evidence>
<dbReference type="PRINTS" id="PR00344">
    <property type="entry name" value="BCTRLSENSOR"/>
</dbReference>
<keyword evidence="9 10" id="KW-0472">Membrane</keyword>
<dbReference type="InterPro" id="IPR003594">
    <property type="entry name" value="HATPase_dom"/>
</dbReference>
<dbReference type="RefSeq" id="WP_406856130.1">
    <property type="nucleotide sequence ID" value="NZ_CP157484.1"/>
</dbReference>
<protein>
    <recommendedName>
        <fullName evidence="3">histidine kinase</fullName>
        <ecNumber evidence="3">2.7.13.3</ecNumber>
    </recommendedName>
</protein>
<dbReference type="Gene3D" id="3.30.565.10">
    <property type="entry name" value="Histidine kinase-like ATPase, C-terminal domain"/>
    <property type="match status" value="1"/>
</dbReference>
<feature type="domain" description="Histidine kinase" evidence="11">
    <location>
        <begin position="249"/>
        <end position="451"/>
    </location>
</feature>
<dbReference type="PANTHER" id="PTHR45436">
    <property type="entry name" value="SENSOR HISTIDINE KINASE YKOH"/>
    <property type="match status" value="1"/>
</dbReference>
<sequence>MRRGSLKLRLLAAGVASVLLALTVAGIGLLILFERHVERRMALELAADLRILVSGIGRDPAGALEVNGPPLDPRYGEPLSGRYWQIAPEPPGAVLRSRSLWDAALDLPPDALADGQTHEHLASGPGGQSLLVTERSVVLPVRLGGGRVRAAVALDRSEIHAAGRAFASDLAPSLVLLAAVLVLASWVQVAVGLRPLDAVRFRLAAVRTGAARRLGADFPDEVRPLAAEVDHLLAAQATALERARGRAADLAHGFRTPLTVLAADAEELRGRGEIALAQEIAEITEGLRRHVERELARACAGVERREGQPQPLGPWIERVTSVLRRTPAGKALSWTVDASELSVRVDEQDLTEMIGNLAENACKWAVSVVRMTAVKEYNAVVLRVEDDGPGIPPGQAAAAMKRGGRLDERQAGSGLGLAIVQDLAEAYGASFALRRSDLGGLSAEIRFPEQAAGLAL</sequence>
<evidence type="ECO:0000313" key="12">
    <source>
        <dbReference type="EMBL" id="XBO39289.1"/>
    </source>
</evidence>
<keyword evidence="8 10" id="KW-1133">Transmembrane helix</keyword>
<gene>
    <name evidence="12" type="ORF">ABEG18_00425</name>
</gene>